<sequence>MTAIPPGPVRLPGSAHTYLRVQSSANTAGVSFRRGAPRQFRDSHAKKSRLPICMNLITEFSFCYGNKRERERGRNIRGYTALL</sequence>
<organism evidence="1 2">
    <name type="scientific">Ooceraea biroi</name>
    <name type="common">Clonal raider ant</name>
    <name type="synonym">Cerapachys biroi</name>
    <dbReference type="NCBI Taxonomy" id="2015173"/>
    <lineage>
        <taxon>Eukaryota</taxon>
        <taxon>Metazoa</taxon>
        <taxon>Ecdysozoa</taxon>
        <taxon>Arthropoda</taxon>
        <taxon>Hexapoda</taxon>
        <taxon>Insecta</taxon>
        <taxon>Pterygota</taxon>
        <taxon>Neoptera</taxon>
        <taxon>Endopterygota</taxon>
        <taxon>Hymenoptera</taxon>
        <taxon>Apocrita</taxon>
        <taxon>Aculeata</taxon>
        <taxon>Formicoidea</taxon>
        <taxon>Formicidae</taxon>
        <taxon>Dorylinae</taxon>
        <taxon>Ooceraea</taxon>
    </lineage>
</organism>
<evidence type="ECO:0000313" key="1">
    <source>
        <dbReference type="EMBL" id="EZA49437.1"/>
    </source>
</evidence>
<keyword evidence="2" id="KW-1185">Reference proteome</keyword>
<dbReference type="Proteomes" id="UP000053097">
    <property type="component" value="Unassembled WGS sequence"/>
</dbReference>
<accession>A0A026W089</accession>
<dbReference type="AlphaFoldDB" id="A0A026W089"/>
<gene>
    <name evidence="1" type="ORF">X777_11935</name>
</gene>
<proteinExistence type="predicted"/>
<protein>
    <submittedName>
        <fullName evidence="1">Uncharacterized protein</fullName>
    </submittedName>
</protein>
<dbReference type="EMBL" id="KK107519">
    <property type="protein sequence ID" value="EZA49437.1"/>
    <property type="molecule type" value="Genomic_DNA"/>
</dbReference>
<reference evidence="1 2" key="1">
    <citation type="journal article" date="2014" name="Curr. Biol.">
        <title>The genome of the clonal raider ant Cerapachys biroi.</title>
        <authorList>
            <person name="Oxley P.R."/>
            <person name="Ji L."/>
            <person name="Fetter-Pruneda I."/>
            <person name="McKenzie S.K."/>
            <person name="Li C."/>
            <person name="Hu H."/>
            <person name="Zhang G."/>
            <person name="Kronauer D.J."/>
        </authorList>
    </citation>
    <scope>NUCLEOTIDE SEQUENCE [LARGE SCALE GENOMIC DNA]</scope>
</reference>
<name>A0A026W089_OOCBI</name>
<evidence type="ECO:0000313" key="2">
    <source>
        <dbReference type="Proteomes" id="UP000053097"/>
    </source>
</evidence>